<organism evidence="10 11">
    <name type="scientific">Yoonia maricola</name>
    <dbReference type="NCBI Taxonomy" id="420999"/>
    <lineage>
        <taxon>Bacteria</taxon>
        <taxon>Pseudomonadati</taxon>
        <taxon>Pseudomonadota</taxon>
        <taxon>Alphaproteobacteria</taxon>
        <taxon>Rhodobacterales</taxon>
        <taxon>Paracoccaceae</taxon>
        <taxon>Yoonia</taxon>
    </lineage>
</organism>
<proteinExistence type="inferred from homology"/>
<dbReference type="Gene3D" id="3.40.390.10">
    <property type="entry name" value="Collagenase (Catalytic Domain)"/>
    <property type="match status" value="1"/>
</dbReference>
<sequence>MRHLTITVVGAMCLVQPALAQDYPGCTAAQSTIVDDALGTAKELTLKAAVAVGDTPEYARWFGTYSNDNAEEVRASLKSIVSALRRGRVTAQCDSIADDGCDGGNYAWVYAGEPYLMHLCPSFFNLPPLTALRPGERRSNNGTLEGTIIHEVSHFTTVAQTEDHCYSRVECSRMARDDTRRAINNADSYQYYTEDVTYFARQPVANKPPPAPRANR</sequence>
<evidence type="ECO:0000313" key="10">
    <source>
        <dbReference type="EMBL" id="PJI91744.1"/>
    </source>
</evidence>
<gene>
    <name evidence="10" type="ORF">BC777_0579</name>
</gene>
<dbReference type="AlphaFoldDB" id="A0A2M8WLE0"/>
<feature type="domain" description="Lysine-specific metallo-endopeptidase" evidence="9">
    <location>
        <begin position="48"/>
        <end position="194"/>
    </location>
</feature>
<keyword evidence="3" id="KW-0645">Protease</keyword>
<evidence type="ECO:0000256" key="6">
    <source>
        <dbReference type="ARBA" id="ARBA00022833"/>
    </source>
</evidence>
<evidence type="ECO:0000256" key="1">
    <source>
        <dbReference type="ARBA" id="ARBA00001947"/>
    </source>
</evidence>
<comment type="caution">
    <text evidence="10">The sequence shown here is derived from an EMBL/GenBank/DDBJ whole genome shotgun (WGS) entry which is preliminary data.</text>
</comment>
<dbReference type="RefSeq" id="WP_245834128.1">
    <property type="nucleotide sequence ID" value="NZ_PGTY01000001.1"/>
</dbReference>
<dbReference type="PANTHER" id="PTHR37016:SF3">
    <property type="entry name" value="NEUTRAL PROTEASE 2-RELATED"/>
    <property type="match status" value="1"/>
</dbReference>
<evidence type="ECO:0000256" key="3">
    <source>
        <dbReference type="ARBA" id="ARBA00022670"/>
    </source>
</evidence>
<evidence type="ECO:0000256" key="8">
    <source>
        <dbReference type="SAM" id="SignalP"/>
    </source>
</evidence>
<keyword evidence="8" id="KW-0732">Signal</keyword>
<accession>A0A2M8WLE0</accession>
<keyword evidence="6" id="KW-0862">Zinc</keyword>
<evidence type="ECO:0000256" key="2">
    <source>
        <dbReference type="ARBA" id="ARBA00010279"/>
    </source>
</evidence>
<dbReference type="SMART" id="SM01351">
    <property type="entry name" value="Aspzincin_M35"/>
    <property type="match status" value="1"/>
</dbReference>
<evidence type="ECO:0000256" key="4">
    <source>
        <dbReference type="ARBA" id="ARBA00022723"/>
    </source>
</evidence>
<evidence type="ECO:0000256" key="5">
    <source>
        <dbReference type="ARBA" id="ARBA00022801"/>
    </source>
</evidence>
<keyword evidence="11" id="KW-1185">Reference proteome</keyword>
<dbReference type="InterPro" id="IPR029463">
    <property type="entry name" value="Lys_MEP"/>
</dbReference>
<dbReference type="EMBL" id="PGTY01000001">
    <property type="protein sequence ID" value="PJI91744.1"/>
    <property type="molecule type" value="Genomic_DNA"/>
</dbReference>
<name>A0A2M8WLE0_9RHOB</name>
<evidence type="ECO:0000259" key="9">
    <source>
        <dbReference type="SMART" id="SM01351"/>
    </source>
</evidence>
<dbReference type="GO" id="GO:0006508">
    <property type="term" value="P:proteolysis"/>
    <property type="evidence" value="ECO:0007669"/>
    <property type="project" value="UniProtKB-KW"/>
</dbReference>
<keyword evidence="5" id="KW-0378">Hydrolase</keyword>
<dbReference type="Proteomes" id="UP000228531">
    <property type="component" value="Unassembled WGS sequence"/>
</dbReference>
<comment type="cofactor">
    <cofactor evidence="1">
        <name>Zn(2+)</name>
        <dbReference type="ChEBI" id="CHEBI:29105"/>
    </cofactor>
</comment>
<keyword evidence="7" id="KW-0482">Metalloprotease</keyword>
<comment type="similarity">
    <text evidence="2">Belongs to the peptidase M35 family.</text>
</comment>
<reference evidence="10 11" key="1">
    <citation type="submission" date="2017-11" db="EMBL/GenBank/DDBJ databases">
        <title>Genomic Encyclopedia of Archaeal and Bacterial Type Strains, Phase II (KMG-II): From Individual Species to Whole Genera.</title>
        <authorList>
            <person name="Goeker M."/>
        </authorList>
    </citation>
    <scope>NUCLEOTIDE SEQUENCE [LARGE SCALE GENOMIC DNA]</scope>
    <source>
        <strain evidence="10 11">DSM 29128</strain>
    </source>
</reference>
<dbReference type="InterPro" id="IPR034106">
    <property type="entry name" value="M35_peptidyl-Lys-like"/>
</dbReference>
<dbReference type="CDD" id="cd11006">
    <property type="entry name" value="M35_peptidyl-Lys_like"/>
    <property type="match status" value="1"/>
</dbReference>
<evidence type="ECO:0000313" key="11">
    <source>
        <dbReference type="Proteomes" id="UP000228531"/>
    </source>
</evidence>
<dbReference type="SUPFAM" id="SSF55486">
    <property type="entry name" value="Metalloproteases ('zincins'), catalytic domain"/>
    <property type="match status" value="1"/>
</dbReference>
<feature type="chain" id="PRO_5014617942" evidence="8">
    <location>
        <begin position="21"/>
        <end position="216"/>
    </location>
</feature>
<feature type="signal peptide" evidence="8">
    <location>
        <begin position="1"/>
        <end position="20"/>
    </location>
</feature>
<evidence type="ECO:0000256" key="7">
    <source>
        <dbReference type="ARBA" id="ARBA00023049"/>
    </source>
</evidence>
<dbReference type="PANTHER" id="PTHR37016">
    <property type="match status" value="1"/>
</dbReference>
<dbReference type="Pfam" id="PF14521">
    <property type="entry name" value="Aspzincin_M35"/>
    <property type="match status" value="1"/>
</dbReference>
<dbReference type="InterPro" id="IPR024079">
    <property type="entry name" value="MetalloPept_cat_dom_sf"/>
</dbReference>
<dbReference type="GO" id="GO:0046872">
    <property type="term" value="F:metal ion binding"/>
    <property type="evidence" value="ECO:0007669"/>
    <property type="project" value="UniProtKB-KW"/>
</dbReference>
<dbReference type="InterPro" id="IPR050414">
    <property type="entry name" value="Fungal_M35_metalloproteases"/>
</dbReference>
<keyword evidence="4" id="KW-0479">Metal-binding</keyword>
<dbReference type="GO" id="GO:0004222">
    <property type="term" value="F:metalloendopeptidase activity"/>
    <property type="evidence" value="ECO:0007669"/>
    <property type="project" value="InterPro"/>
</dbReference>
<protein>
    <submittedName>
        <fullName evidence="10">Lysine-specific metallo-endopeptidase family protein</fullName>
    </submittedName>
</protein>